<evidence type="ECO:0000256" key="2">
    <source>
        <dbReference type="ARBA" id="ARBA00022771"/>
    </source>
</evidence>
<keyword evidence="3" id="KW-0862">Zinc</keyword>
<dbReference type="Gene3D" id="3.30.40.10">
    <property type="entry name" value="Zinc/RING finger domain, C3HC4 (zinc finger)"/>
    <property type="match status" value="1"/>
</dbReference>
<reference evidence="6 7" key="1">
    <citation type="submission" date="2019-04" db="EMBL/GenBank/DDBJ databases">
        <title>High contiguity whole genome sequence and gene annotation resource for two Venturia nashicola isolates.</title>
        <authorList>
            <person name="Prokchorchik M."/>
            <person name="Won K."/>
            <person name="Lee Y."/>
            <person name="Choi E.D."/>
            <person name="Segonzac C."/>
            <person name="Sohn K.H."/>
        </authorList>
    </citation>
    <scope>NUCLEOTIDE SEQUENCE [LARGE SCALE GENOMIC DNA]</scope>
    <source>
        <strain evidence="6 7">PRI2</strain>
    </source>
</reference>
<dbReference type="PROSITE" id="PS00518">
    <property type="entry name" value="ZF_RING_1"/>
    <property type="match status" value="1"/>
</dbReference>
<comment type="caution">
    <text evidence="6">The sequence shown here is derived from an EMBL/GenBank/DDBJ whole genome shotgun (WGS) entry which is preliminary data.</text>
</comment>
<evidence type="ECO:0000313" key="7">
    <source>
        <dbReference type="Proteomes" id="UP000298493"/>
    </source>
</evidence>
<dbReference type="PANTHER" id="PTHR15898:SF13">
    <property type="entry name" value="BIFUNCTIONAL APOPTOSIS REGULATOR"/>
    <property type="match status" value="1"/>
</dbReference>
<evidence type="ECO:0000256" key="1">
    <source>
        <dbReference type="ARBA" id="ARBA00022723"/>
    </source>
</evidence>
<evidence type="ECO:0000256" key="3">
    <source>
        <dbReference type="ARBA" id="ARBA00022833"/>
    </source>
</evidence>
<dbReference type="InterPro" id="IPR018957">
    <property type="entry name" value="Znf_C3HC4_RING-type"/>
</dbReference>
<evidence type="ECO:0000259" key="5">
    <source>
        <dbReference type="PROSITE" id="PS50089"/>
    </source>
</evidence>
<keyword evidence="6" id="KW-0808">Transferase</keyword>
<keyword evidence="7" id="KW-1185">Reference proteome</keyword>
<dbReference type="InterPro" id="IPR001841">
    <property type="entry name" value="Znf_RING"/>
</dbReference>
<evidence type="ECO:0000313" key="6">
    <source>
        <dbReference type="EMBL" id="TID22861.1"/>
    </source>
</evidence>
<keyword evidence="2 4" id="KW-0863">Zinc-finger</keyword>
<proteinExistence type="predicted"/>
<dbReference type="GO" id="GO:0008270">
    <property type="term" value="F:zinc ion binding"/>
    <property type="evidence" value="ECO:0007669"/>
    <property type="project" value="UniProtKB-KW"/>
</dbReference>
<dbReference type="PROSITE" id="PS50089">
    <property type="entry name" value="ZF_RING_2"/>
    <property type="match status" value="1"/>
</dbReference>
<protein>
    <submittedName>
        <fullName evidence="6">Nicotinate phosphoribosyltransferase</fullName>
    </submittedName>
</protein>
<feature type="domain" description="RING-type" evidence="5">
    <location>
        <begin position="40"/>
        <end position="101"/>
    </location>
</feature>
<name>A0A4Z1PCX0_9PEZI</name>
<dbReference type="SUPFAM" id="SSF57850">
    <property type="entry name" value="RING/U-box"/>
    <property type="match status" value="1"/>
</dbReference>
<dbReference type="GO" id="GO:0061630">
    <property type="term" value="F:ubiquitin protein ligase activity"/>
    <property type="evidence" value="ECO:0007669"/>
    <property type="project" value="TreeGrafter"/>
</dbReference>
<evidence type="ECO:0000256" key="4">
    <source>
        <dbReference type="PROSITE-ProRule" id="PRU00175"/>
    </source>
</evidence>
<dbReference type="InterPro" id="IPR013083">
    <property type="entry name" value="Znf_RING/FYVE/PHD"/>
</dbReference>
<dbReference type="AlphaFoldDB" id="A0A4Z1PCX0"/>
<dbReference type="GO" id="GO:0043161">
    <property type="term" value="P:proteasome-mediated ubiquitin-dependent protein catabolic process"/>
    <property type="evidence" value="ECO:0007669"/>
    <property type="project" value="TreeGrafter"/>
</dbReference>
<dbReference type="PANTHER" id="PTHR15898">
    <property type="entry name" value="BIFUNCTIONAL APOPTOSIS REGULATOR"/>
    <property type="match status" value="1"/>
</dbReference>
<dbReference type="GO" id="GO:0016757">
    <property type="term" value="F:glycosyltransferase activity"/>
    <property type="evidence" value="ECO:0007669"/>
    <property type="project" value="UniProtKB-KW"/>
</dbReference>
<dbReference type="EMBL" id="SNSC02000007">
    <property type="protein sequence ID" value="TID22861.1"/>
    <property type="molecule type" value="Genomic_DNA"/>
</dbReference>
<gene>
    <name evidence="6" type="ORF">E6O75_ATG02035</name>
</gene>
<sequence>MEHKAVTLILDGHQDHESSPKCLRGDVETEEKEIEEDDLCPICQNLLYKPVITRCKHTLCESCMAHWADVSITSQMTIVGLEDEAAILLPNEIETRCPMCRSSTAASIDGSRASKLSSQYPRTYQVREAEERNVENNEAVETETRSNLQSESPTKLSFWPRRYAHYLDRSGLGVFEFDNPIQKSLKDTASLKLNWEHLKRRVTENELNEASSAKTQGFKLGLTAYNRYAQEAFAALGRDTKALRTDRNALPDLHDHEFGEKQAPRYLVNCPSHPDYYTGNVQYECLKPWRLEKMSYATEAISPRSITTAARYRRQEIHGVSLRIKVRIVNFMLTLYGRQS</sequence>
<accession>A0A4Z1PCX0</accession>
<dbReference type="InterPro" id="IPR017907">
    <property type="entry name" value="Znf_RING_CS"/>
</dbReference>
<keyword evidence="6" id="KW-0328">Glycosyltransferase</keyword>
<organism evidence="6 7">
    <name type="scientific">Venturia nashicola</name>
    <dbReference type="NCBI Taxonomy" id="86259"/>
    <lineage>
        <taxon>Eukaryota</taxon>
        <taxon>Fungi</taxon>
        <taxon>Dikarya</taxon>
        <taxon>Ascomycota</taxon>
        <taxon>Pezizomycotina</taxon>
        <taxon>Dothideomycetes</taxon>
        <taxon>Pleosporomycetidae</taxon>
        <taxon>Venturiales</taxon>
        <taxon>Venturiaceae</taxon>
        <taxon>Venturia</taxon>
    </lineage>
</organism>
<dbReference type="SMART" id="SM00184">
    <property type="entry name" value="RING"/>
    <property type="match status" value="1"/>
</dbReference>
<dbReference type="Proteomes" id="UP000298493">
    <property type="component" value="Unassembled WGS sequence"/>
</dbReference>
<keyword evidence="1" id="KW-0479">Metal-binding</keyword>
<dbReference type="Pfam" id="PF00097">
    <property type="entry name" value="zf-C3HC4"/>
    <property type="match status" value="1"/>
</dbReference>